<evidence type="ECO:0000256" key="4">
    <source>
        <dbReference type="ARBA" id="ARBA00023163"/>
    </source>
</evidence>
<dbReference type="EMBL" id="JACMSC010000018">
    <property type="protein sequence ID" value="KAG6475107.1"/>
    <property type="molecule type" value="Genomic_DNA"/>
</dbReference>
<evidence type="ECO:0000313" key="10">
    <source>
        <dbReference type="Proteomes" id="UP000734854"/>
    </source>
</evidence>
<dbReference type="InterPro" id="IPR004827">
    <property type="entry name" value="bZIP"/>
</dbReference>
<dbReference type="GO" id="GO:0045893">
    <property type="term" value="P:positive regulation of DNA-templated transcription"/>
    <property type="evidence" value="ECO:0007669"/>
    <property type="project" value="TreeGrafter"/>
</dbReference>
<dbReference type="GO" id="GO:0046982">
    <property type="term" value="F:protein heterodimerization activity"/>
    <property type="evidence" value="ECO:0007669"/>
    <property type="project" value="UniProtKB-ARBA"/>
</dbReference>
<evidence type="ECO:0000259" key="8">
    <source>
        <dbReference type="PROSITE" id="PS50217"/>
    </source>
</evidence>
<evidence type="ECO:0000256" key="6">
    <source>
        <dbReference type="SAM" id="Coils"/>
    </source>
</evidence>
<protein>
    <recommendedName>
        <fullName evidence="8">BZIP domain-containing protein</fullName>
    </recommendedName>
</protein>
<dbReference type="FunFam" id="1.20.5.170:FF:000020">
    <property type="entry name" value="BZIP transcription factor"/>
    <property type="match status" value="1"/>
</dbReference>
<dbReference type="SMART" id="SM00338">
    <property type="entry name" value="BRLZ"/>
    <property type="match status" value="1"/>
</dbReference>
<dbReference type="GO" id="GO:0005634">
    <property type="term" value="C:nucleus"/>
    <property type="evidence" value="ECO:0007669"/>
    <property type="project" value="UniProtKB-SubCell"/>
</dbReference>
<feature type="compositionally biased region" description="Polar residues" evidence="7">
    <location>
        <begin position="33"/>
        <end position="46"/>
    </location>
</feature>
<evidence type="ECO:0000256" key="1">
    <source>
        <dbReference type="ARBA" id="ARBA00004123"/>
    </source>
</evidence>
<dbReference type="GO" id="GO:0000976">
    <property type="term" value="F:transcription cis-regulatory region binding"/>
    <property type="evidence" value="ECO:0007669"/>
    <property type="project" value="TreeGrafter"/>
</dbReference>
<reference evidence="9 10" key="1">
    <citation type="submission" date="2020-08" db="EMBL/GenBank/DDBJ databases">
        <title>Plant Genome Project.</title>
        <authorList>
            <person name="Zhang R.-G."/>
        </authorList>
    </citation>
    <scope>NUCLEOTIDE SEQUENCE [LARGE SCALE GENOMIC DNA]</scope>
    <source>
        <tissue evidence="9">Rhizome</tissue>
    </source>
</reference>
<feature type="coiled-coil region" evidence="6">
    <location>
        <begin position="99"/>
        <end position="126"/>
    </location>
</feature>
<keyword evidence="4" id="KW-0804">Transcription</keyword>
<gene>
    <name evidence="9" type="ORF">ZIOFF_064325</name>
</gene>
<keyword evidence="3" id="KW-0238">DNA-binding</keyword>
<dbReference type="PROSITE" id="PS00036">
    <property type="entry name" value="BZIP_BASIC"/>
    <property type="match status" value="1"/>
</dbReference>
<comment type="caution">
    <text evidence="9">The sequence shown here is derived from an EMBL/GenBank/DDBJ whole genome shotgun (WGS) entry which is preliminary data.</text>
</comment>
<name>A0A8J5EWN9_ZINOF</name>
<dbReference type="Proteomes" id="UP000734854">
    <property type="component" value="Unassembled WGS sequence"/>
</dbReference>
<evidence type="ECO:0000256" key="5">
    <source>
        <dbReference type="ARBA" id="ARBA00023242"/>
    </source>
</evidence>
<keyword evidence="10" id="KW-1185">Reference proteome</keyword>
<proteinExistence type="predicted"/>
<dbReference type="InterPro" id="IPR046347">
    <property type="entry name" value="bZIP_sf"/>
</dbReference>
<evidence type="ECO:0000313" key="9">
    <source>
        <dbReference type="EMBL" id="KAG6475107.1"/>
    </source>
</evidence>
<dbReference type="Gene3D" id="1.20.5.170">
    <property type="match status" value="1"/>
</dbReference>
<dbReference type="PANTHER" id="PTHR45764:SF76">
    <property type="entry name" value="OS02G0132500 PROTEIN"/>
    <property type="match status" value="1"/>
</dbReference>
<feature type="region of interest" description="Disordered" evidence="7">
    <location>
        <begin position="31"/>
        <end position="81"/>
    </location>
</feature>
<keyword evidence="2" id="KW-0805">Transcription regulation</keyword>
<keyword evidence="6" id="KW-0175">Coiled coil</keyword>
<accession>A0A8J5EWN9</accession>
<evidence type="ECO:0000256" key="7">
    <source>
        <dbReference type="SAM" id="MobiDB-lite"/>
    </source>
</evidence>
<dbReference type="PANTHER" id="PTHR45764">
    <property type="entry name" value="BZIP TRANSCRIPTION FACTOR 44"/>
    <property type="match status" value="1"/>
</dbReference>
<comment type="subcellular location">
    <subcellularLocation>
        <location evidence="1">Nucleus</location>
    </subcellularLocation>
</comment>
<evidence type="ECO:0000256" key="3">
    <source>
        <dbReference type="ARBA" id="ARBA00023125"/>
    </source>
</evidence>
<dbReference type="PROSITE" id="PS50217">
    <property type="entry name" value="BZIP"/>
    <property type="match status" value="1"/>
</dbReference>
<dbReference type="SUPFAM" id="SSF57959">
    <property type="entry name" value="Leucine zipper domain"/>
    <property type="match status" value="1"/>
</dbReference>
<dbReference type="CDD" id="cd14702">
    <property type="entry name" value="bZIP_plant_GBF1"/>
    <property type="match status" value="1"/>
</dbReference>
<dbReference type="InterPro" id="IPR045314">
    <property type="entry name" value="bZIP_plant_GBF1"/>
</dbReference>
<dbReference type="GO" id="GO:0003700">
    <property type="term" value="F:DNA-binding transcription factor activity"/>
    <property type="evidence" value="ECO:0007669"/>
    <property type="project" value="InterPro"/>
</dbReference>
<keyword evidence="5" id="KW-0539">Nucleus</keyword>
<feature type="domain" description="BZIP" evidence="8">
    <location>
        <begin position="53"/>
        <end position="116"/>
    </location>
</feature>
<sequence length="188" mass="20886">MQHGFLLAFLIDVAYPNKMISKNEKRAFMASPCGTSSGTSRRLNTQSEEDLMNRRKQRRMLSNRESARRSRMRKQKHLGDLTAEASRLREENCRMMTALALAERHCAAAEAENAVLRAQVAELDLTLQALNNILRRCAFAGCGADEECMGQWSSMNADAAAAAARAASADVLGYVFNQRREEDGQGKV</sequence>
<dbReference type="AlphaFoldDB" id="A0A8J5EWN9"/>
<evidence type="ECO:0000256" key="2">
    <source>
        <dbReference type="ARBA" id="ARBA00023015"/>
    </source>
</evidence>
<organism evidence="9 10">
    <name type="scientific">Zingiber officinale</name>
    <name type="common">Ginger</name>
    <name type="synonym">Amomum zingiber</name>
    <dbReference type="NCBI Taxonomy" id="94328"/>
    <lineage>
        <taxon>Eukaryota</taxon>
        <taxon>Viridiplantae</taxon>
        <taxon>Streptophyta</taxon>
        <taxon>Embryophyta</taxon>
        <taxon>Tracheophyta</taxon>
        <taxon>Spermatophyta</taxon>
        <taxon>Magnoliopsida</taxon>
        <taxon>Liliopsida</taxon>
        <taxon>Zingiberales</taxon>
        <taxon>Zingiberaceae</taxon>
        <taxon>Zingiber</taxon>
    </lineage>
</organism>
<dbReference type="Pfam" id="PF00170">
    <property type="entry name" value="bZIP_1"/>
    <property type="match status" value="1"/>
</dbReference>